<dbReference type="InterPro" id="IPR000719">
    <property type="entry name" value="Prot_kinase_dom"/>
</dbReference>
<gene>
    <name evidence="11" type="ORF">Nepgr_005657</name>
</gene>
<dbReference type="CDD" id="cd14066">
    <property type="entry name" value="STKc_IRAK"/>
    <property type="match status" value="1"/>
</dbReference>
<dbReference type="Pfam" id="PF08263">
    <property type="entry name" value="LRRNT_2"/>
    <property type="match status" value="1"/>
</dbReference>
<evidence type="ECO:0000256" key="6">
    <source>
        <dbReference type="ARBA" id="ARBA00023136"/>
    </source>
</evidence>
<dbReference type="GO" id="GO:0004672">
    <property type="term" value="F:protein kinase activity"/>
    <property type="evidence" value="ECO:0007669"/>
    <property type="project" value="InterPro"/>
</dbReference>
<feature type="signal peptide" evidence="9">
    <location>
        <begin position="1"/>
        <end position="25"/>
    </location>
</feature>
<comment type="subcellular location">
    <subcellularLocation>
        <location evidence="1">Membrane</location>
    </subcellularLocation>
</comment>
<feature type="region of interest" description="Disordered" evidence="7">
    <location>
        <begin position="305"/>
        <end position="328"/>
    </location>
</feature>
<evidence type="ECO:0000256" key="2">
    <source>
        <dbReference type="ARBA" id="ARBA00022614"/>
    </source>
</evidence>
<dbReference type="Gene3D" id="1.10.510.10">
    <property type="entry name" value="Transferase(Phosphotransferase) domain 1"/>
    <property type="match status" value="1"/>
</dbReference>
<dbReference type="InterPro" id="IPR011009">
    <property type="entry name" value="Kinase-like_dom_sf"/>
</dbReference>
<feature type="transmembrane region" description="Helical" evidence="8">
    <location>
        <begin position="250"/>
        <end position="272"/>
    </location>
</feature>
<evidence type="ECO:0000256" key="9">
    <source>
        <dbReference type="SAM" id="SignalP"/>
    </source>
</evidence>
<dbReference type="InterPro" id="IPR001611">
    <property type="entry name" value="Leu-rich_rpt"/>
</dbReference>
<dbReference type="Gene3D" id="3.30.200.20">
    <property type="entry name" value="Phosphorylase Kinase, domain 1"/>
    <property type="match status" value="1"/>
</dbReference>
<evidence type="ECO:0000256" key="5">
    <source>
        <dbReference type="ARBA" id="ARBA00022989"/>
    </source>
</evidence>
<feature type="chain" id="PRO_5042174087" description="Protein kinase domain-containing protein" evidence="9">
    <location>
        <begin position="26"/>
        <end position="643"/>
    </location>
</feature>
<evidence type="ECO:0000313" key="12">
    <source>
        <dbReference type="Proteomes" id="UP001279734"/>
    </source>
</evidence>
<dbReference type="Gene3D" id="3.80.10.10">
    <property type="entry name" value="Ribonuclease Inhibitor"/>
    <property type="match status" value="1"/>
</dbReference>
<evidence type="ECO:0000256" key="7">
    <source>
        <dbReference type="SAM" id="MobiDB-lite"/>
    </source>
</evidence>
<evidence type="ECO:0000313" key="11">
    <source>
        <dbReference type="EMBL" id="GMH03818.1"/>
    </source>
</evidence>
<dbReference type="Pfam" id="PF00560">
    <property type="entry name" value="LRR_1"/>
    <property type="match status" value="2"/>
</dbReference>
<evidence type="ECO:0000259" key="10">
    <source>
        <dbReference type="PROSITE" id="PS50011"/>
    </source>
</evidence>
<feature type="compositionally biased region" description="Low complexity" evidence="7">
    <location>
        <begin position="305"/>
        <end position="315"/>
    </location>
</feature>
<reference evidence="11" key="1">
    <citation type="submission" date="2023-05" db="EMBL/GenBank/DDBJ databases">
        <title>Nepenthes gracilis genome sequencing.</title>
        <authorList>
            <person name="Fukushima K."/>
        </authorList>
    </citation>
    <scope>NUCLEOTIDE SEQUENCE</scope>
    <source>
        <strain evidence="11">SING2019-196</strain>
    </source>
</reference>
<evidence type="ECO:0000256" key="8">
    <source>
        <dbReference type="SAM" id="Phobius"/>
    </source>
</evidence>
<dbReference type="PANTHER" id="PTHR48007">
    <property type="entry name" value="LEUCINE-RICH REPEAT RECEPTOR-LIKE PROTEIN KINASE PXC1"/>
    <property type="match status" value="1"/>
</dbReference>
<dbReference type="GO" id="GO:0005524">
    <property type="term" value="F:ATP binding"/>
    <property type="evidence" value="ECO:0007669"/>
    <property type="project" value="InterPro"/>
</dbReference>
<accession>A0AAD3S3L8</accession>
<keyword evidence="12" id="KW-1185">Reference proteome</keyword>
<dbReference type="InterPro" id="IPR013210">
    <property type="entry name" value="LRR_N_plant-typ"/>
</dbReference>
<protein>
    <recommendedName>
        <fullName evidence="10">Protein kinase domain-containing protein</fullName>
    </recommendedName>
</protein>
<dbReference type="SUPFAM" id="SSF56112">
    <property type="entry name" value="Protein kinase-like (PK-like)"/>
    <property type="match status" value="1"/>
</dbReference>
<dbReference type="SUPFAM" id="SSF52058">
    <property type="entry name" value="L domain-like"/>
    <property type="match status" value="1"/>
</dbReference>
<organism evidence="11 12">
    <name type="scientific">Nepenthes gracilis</name>
    <name type="common">Slender pitcher plant</name>
    <dbReference type="NCBI Taxonomy" id="150966"/>
    <lineage>
        <taxon>Eukaryota</taxon>
        <taxon>Viridiplantae</taxon>
        <taxon>Streptophyta</taxon>
        <taxon>Embryophyta</taxon>
        <taxon>Tracheophyta</taxon>
        <taxon>Spermatophyta</taxon>
        <taxon>Magnoliopsida</taxon>
        <taxon>eudicotyledons</taxon>
        <taxon>Gunneridae</taxon>
        <taxon>Pentapetalae</taxon>
        <taxon>Caryophyllales</taxon>
        <taxon>Nepenthaceae</taxon>
        <taxon>Nepenthes</taxon>
    </lineage>
</organism>
<evidence type="ECO:0000256" key="3">
    <source>
        <dbReference type="ARBA" id="ARBA00022692"/>
    </source>
</evidence>
<dbReference type="AlphaFoldDB" id="A0AAD3S3L8"/>
<dbReference type="GO" id="GO:0016020">
    <property type="term" value="C:membrane"/>
    <property type="evidence" value="ECO:0007669"/>
    <property type="project" value="UniProtKB-SubCell"/>
</dbReference>
<comment type="caution">
    <text evidence="11">The sequence shown here is derived from an EMBL/GenBank/DDBJ whole genome shotgun (WGS) entry which is preliminary data.</text>
</comment>
<feature type="domain" description="Protein kinase" evidence="10">
    <location>
        <begin position="353"/>
        <end position="639"/>
    </location>
</feature>
<keyword evidence="2" id="KW-0433">Leucine-rich repeat</keyword>
<keyword evidence="4" id="KW-0677">Repeat</keyword>
<dbReference type="Pfam" id="PF07714">
    <property type="entry name" value="PK_Tyr_Ser-Thr"/>
    <property type="match status" value="1"/>
</dbReference>
<dbReference type="InterPro" id="IPR046959">
    <property type="entry name" value="PRK1-6/SRF4-like"/>
</dbReference>
<evidence type="ECO:0000256" key="4">
    <source>
        <dbReference type="ARBA" id="ARBA00022737"/>
    </source>
</evidence>
<dbReference type="PROSITE" id="PS50011">
    <property type="entry name" value="PROTEIN_KINASE_DOM"/>
    <property type="match status" value="1"/>
</dbReference>
<proteinExistence type="predicted"/>
<dbReference type="InterPro" id="IPR032675">
    <property type="entry name" value="LRR_dom_sf"/>
</dbReference>
<dbReference type="Proteomes" id="UP001279734">
    <property type="component" value="Unassembled WGS sequence"/>
</dbReference>
<feature type="region of interest" description="Disordered" evidence="7">
    <location>
        <begin position="221"/>
        <end position="243"/>
    </location>
</feature>
<evidence type="ECO:0000256" key="1">
    <source>
        <dbReference type="ARBA" id="ARBA00004370"/>
    </source>
</evidence>
<keyword evidence="6 8" id="KW-0472">Membrane</keyword>
<dbReference type="InterPro" id="IPR001245">
    <property type="entry name" value="Ser-Thr/Tyr_kinase_cat_dom"/>
</dbReference>
<keyword evidence="3 8" id="KW-0812">Transmembrane</keyword>
<name>A0AAD3S3L8_NEPGR</name>
<dbReference type="PANTHER" id="PTHR48007:SF38">
    <property type="entry name" value="LEUCINE-RICH REPEAT PROTEIN KINASE FAMILY PROTEIN"/>
    <property type="match status" value="1"/>
</dbReference>
<keyword evidence="5 8" id="KW-1133">Transmembrane helix</keyword>
<keyword evidence="9" id="KW-0732">Signal</keyword>
<dbReference type="EMBL" id="BSYO01000004">
    <property type="protein sequence ID" value="GMH03818.1"/>
    <property type="molecule type" value="Genomic_DNA"/>
</dbReference>
<sequence length="643" mass="70064">MAVAHHLVSPLFLCIFLFLSSITSPMPDKEALLQFKESLQNADALGSWAPNTEPCTGDVRWVGVICYQGIVTGLRLEDMGLSGKIDVESLVKIPGLRTISIMNNKFGGNIPEFNRVGSLKGIFVSGNQFSGEIMPDYFSTMRSMKKVWLSDNQFTGEIPSSLAQLRNLLELRLENNQFTGEIPPVKQPPLEIPASLSGFRASSFEGNPGLCGRIVERDCSNNQTQNEPEKSPSNQQPSQTSMENTSSKKIVAAVATVCVVILSILAVVVFAVRRKRKEGLYVLGNRNLNAGGAVAVQVVASKESSSNSIRPSMSSRKGSARRKGGDVNGGGGMGDLVIVNEEKGVFGMVDLMKAAAEVLGNGGIGSAYKAMMANGVAVAVKRMKEMNRVAKEAFDAEMRRLASLKHRNILPPLAYHYRKEEKLVIYEYVPNGSLLYLLHGDHGSSHAELDWPARLKIIRGIARGMAYLHAELSSYELPHGNLKSSNILISKDNEPLIGEYGFQPLINDGHLTRALFAYKSPEAILNGTVSPKSDVYCLGVVILELLTGKFPSQYLIPGNQSGGGGIDVVRWVASAVAESREADLLDLEIASSDRHKYKMVKLLHVGVACAEANPVVRPDMKEVMRRVEEACNCEAEEFSRLLR</sequence>